<proteinExistence type="inferred from homology"/>
<dbReference type="Pfam" id="PF00266">
    <property type="entry name" value="Aminotran_5"/>
    <property type="match status" value="1"/>
</dbReference>
<protein>
    <submittedName>
        <fullName evidence="7">Phosphoserine aminotransferase apoenzyme</fullName>
        <ecNumber evidence="7">2.6.1.52</ecNumber>
    </submittedName>
</protein>
<organism evidence="7 8">
    <name type="scientific">Pyrobaculum calidifontis (strain DSM 21063 / JCM 11548 / VA1)</name>
    <dbReference type="NCBI Taxonomy" id="410359"/>
    <lineage>
        <taxon>Archaea</taxon>
        <taxon>Thermoproteota</taxon>
        <taxon>Thermoprotei</taxon>
        <taxon>Thermoproteales</taxon>
        <taxon>Thermoproteaceae</taxon>
        <taxon>Pyrobaculum</taxon>
    </lineage>
</organism>
<dbReference type="InterPro" id="IPR015422">
    <property type="entry name" value="PyrdxlP-dep_Trfase_small"/>
</dbReference>
<dbReference type="InterPro" id="IPR000192">
    <property type="entry name" value="Aminotrans_V_dom"/>
</dbReference>
<evidence type="ECO:0000256" key="3">
    <source>
        <dbReference type="ARBA" id="ARBA00022898"/>
    </source>
</evidence>
<dbReference type="OrthoDB" id="35685at2157"/>
<dbReference type="PROSITE" id="PS00595">
    <property type="entry name" value="AA_TRANSFER_CLASS_5"/>
    <property type="match status" value="1"/>
</dbReference>
<sequence>MKYLTPGPVQLPRFVIEAMAKQPPFHRGEEFKALFKSVLEKLGALYPATPVVMPGTGTLAVDTMIYNYVNPGDEVLAIIYGEFGKRAAESAKSRGATVLELERDTPPAPDEVDDVLRKNRSIKAVILVHNETSTAIAYKDMKKLADVVKSHGALLLVDAVSGFPAEPLAAGVDVVATASHKALLAPPGASILYLAKEPRATSSVPPSMDLRKFLKSLEHFETPYTPPIPVLYALDVSLSYILEQGVKYTEMHRERVDYLYSSVKLKAIPPPNLRSLTVTAFYCDKPKEAIAKLRSAGYVVAGGMYKYRDRSIRIGVMGDITLDDLKRVAEVVNDLA</sequence>
<evidence type="ECO:0000259" key="6">
    <source>
        <dbReference type="Pfam" id="PF00266"/>
    </source>
</evidence>
<dbReference type="eggNOG" id="arCOG00082">
    <property type="taxonomic scope" value="Archaea"/>
</dbReference>
<reference evidence="7" key="1">
    <citation type="submission" date="2007-02" db="EMBL/GenBank/DDBJ databases">
        <title>Complete sequence of Pyrobaculum calidifontis JCM 11548.</title>
        <authorList>
            <consortium name="US DOE Joint Genome Institute"/>
            <person name="Copeland A."/>
            <person name="Lucas S."/>
            <person name="Lapidus A."/>
            <person name="Barry K."/>
            <person name="Glavina del Rio T."/>
            <person name="Dalin E."/>
            <person name="Tice H."/>
            <person name="Pitluck S."/>
            <person name="Chain P."/>
            <person name="Malfatti S."/>
            <person name="Shin M."/>
            <person name="Vergez L."/>
            <person name="Schmutz J."/>
            <person name="Larimer F."/>
            <person name="Land M."/>
            <person name="Hauser L."/>
            <person name="Kyrpides N."/>
            <person name="Mikhailova N."/>
            <person name="Cozen A.E."/>
            <person name="Fitz-Gibbon S.T."/>
            <person name="House C.H."/>
            <person name="Saltikov C."/>
            <person name="Lowe T.M."/>
            <person name="Richardson P."/>
        </authorList>
    </citation>
    <scope>NUCLEOTIDE SEQUENCE [LARGE SCALE GENOMIC DNA]</scope>
    <source>
        <strain evidence="7">JCM 11548</strain>
    </source>
</reference>
<evidence type="ECO:0000256" key="4">
    <source>
        <dbReference type="RuleBase" id="RU004075"/>
    </source>
</evidence>
<evidence type="ECO:0000313" key="7">
    <source>
        <dbReference type="EMBL" id="ABO09157.1"/>
    </source>
</evidence>
<dbReference type="InterPro" id="IPR024169">
    <property type="entry name" value="SP_NH2Trfase/AEP_transaminase"/>
</dbReference>
<evidence type="ECO:0000256" key="1">
    <source>
        <dbReference type="ARBA" id="ARBA00001933"/>
    </source>
</evidence>
<accession>A3MWZ0</accession>
<dbReference type="InterPro" id="IPR015421">
    <property type="entry name" value="PyrdxlP-dep_Trfase_major"/>
</dbReference>
<dbReference type="GO" id="GO:0008453">
    <property type="term" value="F:alanine-glyoxylate transaminase activity"/>
    <property type="evidence" value="ECO:0007669"/>
    <property type="project" value="TreeGrafter"/>
</dbReference>
<keyword evidence="7" id="KW-0032">Aminotransferase</keyword>
<dbReference type="InterPro" id="IPR015424">
    <property type="entry name" value="PyrdxlP-dep_Trfase"/>
</dbReference>
<comment type="similarity">
    <text evidence="2 4">Belongs to the class-V pyridoxal-phosphate-dependent aminotransferase family.</text>
</comment>
<keyword evidence="8" id="KW-1185">Reference proteome</keyword>
<gene>
    <name evidence="7" type="ordered locus">Pcal_1740</name>
</gene>
<dbReference type="EMBL" id="CP000561">
    <property type="protein sequence ID" value="ABO09157.1"/>
    <property type="molecule type" value="Genomic_DNA"/>
</dbReference>
<keyword evidence="3" id="KW-0663">Pyridoxal phosphate</keyword>
<evidence type="ECO:0000313" key="8">
    <source>
        <dbReference type="Proteomes" id="UP000001431"/>
    </source>
</evidence>
<dbReference type="Gene3D" id="3.40.640.10">
    <property type="entry name" value="Type I PLP-dependent aspartate aminotransferase-like (Major domain)"/>
    <property type="match status" value="1"/>
</dbReference>
<dbReference type="EC" id="2.6.1.52" evidence="7"/>
<comment type="cofactor">
    <cofactor evidence="1 5">
        <name>pyridoxal 5'-phosphate</name>
        <dbReference type="ChEBI" id="CHEBI:597326"/>
    </cofactor>
</comment>
<dbReference type="PANTHER" id="PTHR21152">
    <property type="entry name" value="AMINOTRANSFERASE CLASS V"/>
    <property type="match status" value="1"/>
</dbReference>
<keyword evidence="7" id="KW-0808">Transferase</keyword>
<dbReference type="Proteomes" id="UP000001431">
    <property type="component" value="Chromosome"/>
</dbReference>
<dbReference type="SUPFAM" id="SSF53383">
    <property type="entry name" value="PLP-dependent transferases"/>
    <property type="match status" value="1"/>
</dbReference>
<dbReference type="RefSeq" id="WP_011850416.1">
    <property type="nucleotide sequence ID" value="NC_009073.1"/>
</dbReference>
<dbReference type="GO" id="GO:0004648">
    <property type="term" value="F:O-phospho-L-serine:2-oxoglutarate aminotransferase activity"/>
    <property type="evidence" value="ECO:0007669"/>
    <property type="project" value="UniProtKB-EC"/>
</dbReference>
<evidence type="ECO:0000256" key="2">
    <source>
        <dbReference type="ARBA" id="ARBA00009236"/>
    </source>
</evidence>
<dbReference type="Gene3D" id="3.90.1150.10">
    <property type="entry name" value="Aspartate Aminotransferase, domain 1"/>
    <property type="match status" value="1"/>
</dbReference>
<dbReference type="PIRSF" id="PIRSF000524">
    <property type="entry name" value="SPT"/>
    <property type="match status" value="1"/>
</dbReference>
<dbReference type="GeneID" id="4908632"/>
<dbReference type="HOGENOM" id="CLU_027686_1_1_2"/>
<evidence type="ECO:0000256" key="5">
    <source>
        <dbReference type="RuleBase" id="RU004504"/>
    </source>
</evidence>
<name>A3MWZ0_PYRCJ</name>
<dbReference type="GO" id="GO:0004760">
    <property type="term" value="F:L-serine-pyruvate transaminase activity"/>
    <property type="evidence" value="ECO:0007669"/>
    <property type="project" value="TreeGrafter"/>
</dbReference>
<dbReference type="STRING" id="410359.Pcal_1740"/>
<dbReference type="AlphaFoldDB" id="A3MWZ0"/>
<dbReference type="GO" id="GO:0019265">
    <property type="term" value="P:glycine biosynthetic process, by transamination of glyoxylate"/>
    <property type="evidence" value="ECO:0007669"/>
    <property type="project" value="TreeGrafter"/>
</dbReference>
<dbReference type="PANTHER" id="PTHR21152:SF39">
    <property type="entry name" value="SOLUBLE HYDROGENASE, SMALL SUBUNIT"/>
    <property type="match status" value="1"/>
</dbReference>
<feature type="domain" description="Aminotransferase class V" evidence="6">
    <location>
        <begin position="26"/>
        <end position="260"/>
    </location>
</feature>
<dbReference type="InterPro" id="IPR020578">
    <property type="entry name" value="Aminotrans_V_PyrdxlP_BS"/>
</dbReference>
<dbReference type="KEGG" id="pcl:Pcal_1740"/>